<feature type="compositionally biased region" description="Basic residues" evidence="1">
    <location>
        <begin position="1"/>
        <end position="10"/>
    </location>
</feature>
<keyword evidence="3" id="KW-1185">Reference proteome</keyword>
<gene>
    <name evidence="2" type="ORF">PLEPLA_LOCUS16884</name>
</gene>
<reference evidence="2" key="1">
    <citation type="submission" date="2020-03" db="EMBL/GenBank/DDBJ databases">
        <authorList>
            <person name="Weist P."/>
        </authorList>
    </citation>
    <scope>NUCLEOTIDE SEQUENCE</scope>
</reference>
<accession>A0A9N7UEQ1</accession>
<name>A0A9N7UEQ1_PLEPL</name>
<dbReference type="AlphaFoldDB" id="A0A9N7UEQ1"/>
<sequence>MEKNLRRTTRSRGAMELRVRLDTREARSREEPETEEDTKKKNVRRSTRNRGAVELRDRCESDNSGDEISDSDSGLSFDSGPEDMFLDGRHITLDEMEPSDVTWEPESSQPTSKRPRGEESRTAGQDREAEDGGAAAEPGCPPAHLERGGMMWTFQTSHHHSPPSAPPSHQDPSWDAQLPTRPCSCFNATSPALFYRQ</sequence>
<evidence type="ECO:0000313" key="2">
    <source>
        <dbReference type="EMBL" id="CAB1428909.1"/>
    </source>
</evidence>
<dbReference type="EMBL" id="CADEAL010001100">
    <property type="protein sequence ID" value="CAB1428909.1"/>
    <property type="molecule type" value="Genomic_DNA"/>
</dbReference>
<organism evidence="2 3">
    <name type="scientific">Pleuronectes platessa</name>
    <name type="common">European plaice</name>
    <dbReference type="NCBI Taxonomy" id="8262"/>
    <lineage>
        <taxon>Eukaryota</taxon>
        <taxon>Metazoa</taxon>
        <taxon>Chordata</taxon>
        <taxon>Craniata</taxon>
        <taxon>Vertebrata</taxon>
        <taxon>Euteleostomi</taxon>
        <taxon>Actinopterygii</taxon>
        <taxon>Neopterygii</taxon>
        <taxon>Teleostei</taxon>
        <taxon>Neoteleostei</taxon>
        <taxon>Acanthomorphata</taxon>
        <taxon>Carangaria</taxon>
        <taxon>Pleuronectiformes</taxon>
        <taxon>Pleuronectoidei</taxon>
        <taxon>Pleuronectidae</taxon>
        <taxon>Pleuronectes</taxon>
    </lineage>
</organism>
<proteinExistence type="predicted"/>
<feature type="region of interest" description="Disordered" evidence="1">
    <location>
        <begin position="1"/>
        <end position="181"/>
    </location>
</feature>
<feature type="compositionally biased region" description="Basic and acidic residues" evidence="1">
    <location>
        <begin position="51"/>
        <end position="61"/>
    </location>
</feature>
<feature type="compositionally biased region" description="Basic and acidic residues" evidence="1">
    <location>
        <begin position="13"/>
        <end position="31"/>
    </location>
</feature>
<dbReference type="Proteomes" id="UP001153269">
    <property type="component" value="Unassembled WGS sequence"/>
</dbReference>
<evidence type="ECO:0000256" key="1">
    <source>
        <dbReference type="SAM" id="MobiDB-lite"/>
    </source>
</evidence>
<evidence type="ECO:0000313" key="3">
    <source>
        <dbReference type="Proteomes" id="UP001153269"/>
    </source>
</evidence>
<feature type="compositionally biased region" description="Basic and acidic residues" evidence="1">
    <location>
        <begin position="115"/>
        <end position="127"/>
    </location>
</feature>
<protein>
    <submittedName>
        <fullName evidence="2">Uncharacterized protein</fullName>
    </submittedName>
</protein>
<comment type="caution">
    <text evidence="2">The sequence shown here is derived from an EMBL/GenBank/DDBJ whole genome shotgun (WGS) entry which is preliminary data.</text>
</comment>